<accession>A0A1F4XZK0</accession>
<dbReference type="AlphaFoldDB" id="A0A1F4XZK0"/>
<evidence type="ECO:0000256" key="2">
    <source>
        <dbReference type="SAM" id="SignalP"/>
    </source>
</evidence>
<reference evidence="3 4" key="1">
    <citation type="journal article" date="2016" name="Nat. Commun.">
        <title>Thousands of microbial genomes shed light on interconnected biogeochemical processes in an aquifer system.</title>
        <authorList>
            <person name="Anantharaman K."/>
            <person name="Brown C.T."/>
            <person name="Hug L.A."/>
            <person name="Sharon I."/>
            <person name="Castelle C.J."/>
            <person name="Probst A.J."/>
            <person name="Thomas B.C."/>
            <person name="Singh A."/>
            <person name="Wilkins M.J."/>
            <person name="Karaoz U."/>
            <person name="Brodie E.L."/>
            <person name="Williams K.H."/>
            <person name="Hubbard S.S."/>
            <person name="Banfield J.F."/>
        </authorList>
    </citation>
    <scope>NUCLEOTIDE SEQUENCE [LARGE SCALE GENOMIC DNA]</scope>
</reference>
<keyword evidence="1" id="KW-0812">Transmembrane</keyword>
<feature type="signal peptide" evidence="2">
    <location>
        <begin position="1"/>
        <end position="22"/>
    </location>
</feature>
<comment type="caution">
    <text evidence="3">The sequence shown here is derived from an EMBL/GenBank/DDBJ whole genome shotgun (WGS) entry which is preliminary data.</text>
</comment>
<keyword evidence="2" id="KW-0732">Signal</keyword>
<dbReference type="InterPro" id="IPR013783">
    <property type="entry name" value="Ig-like_fold"/>
</dbReference>
<name>A0A1F4XZK0_9BACT</name>
<keyword evidence="1" id="KW-1133">Transmembrane helix</keyword>
<sequence>MQKTVVALGVAAFMLAPAVAFGASFAKQSLFLSRSAVTEGETVLINAVVNNDSTAAFSGTLLFAEGTSAIGTVPVTLAAGEAQAVSVSWKPAKGSHKVSAELKKGLEVVETQSATFTIAAKPTPAAAPQSAAAVESSQNIQDGIAAYSPQTASVAAPLFTLIDSGRAAAADIIDAQISGTKKALGPSAGEVLNAEETKNAGSNPLGVLWFILRTLYLYLLTIARFLVGNAALFYPVLALAFLYSLWKLFRRFRRPAY</sequence>
<dbReference type="STRING" id="1797245.A2949_02460"/>
<proteinExistence type="predicted"/>
<dbReference type="EMBL" id="MEWZ01000010">
    <property type="protein sequence ID" value="OGC86946.1"/>
    <property type="molecule type" value="Genomic_DNA"/>
</dbReference>
<dbReference type="Gene3D" id="2.60.40.10">
    <property type="entry name" value="Immunoglobulins"/>
    <property type="match status" value="1"/>
</dbReference>
<evidence type="ECO:0000313" key="3">
    <source>
        <dbReference type="EMBL" id="OGC86946.1"/>
    </source>
</evidence>
<dbReference type="Proteomes" id="UP000178585">
    <property type="component" value="Unassembled WGS sequence"/>
</dbReference>
<evidence type="ECO:0008006" key="5">
    <source>
        <dbReference type="Google" id="ProtNLM"/>
    </source>
</evidence>
<feature type="transmembrane region" description="Helical" evidence="1">
    <location>
        <begin position="215"/>
        <end position="246"/>
    </location>
</feature>
<feature type="chain" id="PRO_5009515526" description="CARDB domain-containing protein" evidence="2">
    <location>
        <begin position="23"/>
        <end position="257"/>
    </location>
</feature>
<organism evidence="3 4">
    <name type="scientific">Candidatus Adlerbacteria bacterium RIFCSPLOWO2_01_FULL_54_21b</name>
    <dbReference type="NCBI Taxonomy" id="1797245"/>
    <lineage>
        <taxon>Bacteria</taxon>
        <taxon>Candidatus Adleribacteriota</taxon>
    </lineage>
</organism>
<keyword evidence="1" id="KW-0472">Membrane</keyword>
<gene>
    <name evidence="3" type="ORF">A2949_02460</name>
</gene>
<protein>
    <recommendedName>
        <fullName evidence="5">CARDB domain-containing protein</fullName>
    </recommendedName>
</protein>
<evidence type="ECO:0000313" key="4">
    <source>
        <dbReference type="Proteomes" id="UP000178585"/>
    </source>
</evidence>
<evidence type="ECO:0000256" key="1">
    <source>
        <dbReference type="SAM" id="Phobius"/>
    </source>
</evidence>